<dbReference type="InterPro" id="IPR011430">
    <property type="entry name" value="UTP20_N"/>
</dbReference>
<name>A0ABQ7ES40_BRACR</name>
<comment type="caution">
    <text evidence="2">The sequence shown here is derived from an EMBL/GenBank/DDBJ whole genome shotgun (WGS) entry which is preliminary data.</text>
</comment>
<evidence type="ECO:0000313" key="2">
    <source>
        <dbReference type="EMBL" id="KAF3605780.1"/>
    </source>
</evidence>
<organism evidence="2 3">
    <name type="scientific">Brassica cretica</name>
    <name type="common">Mustard</name>
    <dbReference type="NCBI Taxonomy" id="69181"/>
    <lineage>
        <taxon>Eukaryota</taxon>
        <taxon>Viridiplantae</taxon>
        <taxon>Streptophyta</taxon>
        <taxon>Embryophyta</taxon>
        <taxon>Tracheophyta</taxon>
        <taxon>Spermatophyta</taxon>
        <taxon>Magnoliopsida</taxon>
        <taxon>eudicotyledons</taxon>
        <taxon>Gunneridae</taxon>
        <taxon>Pentapetalae</taxon>
        <taxon>rosids</taxon>
        <taxon>malvids</taxon>
        <taxon>Brassicales</taxon>
        <taxon>Brassicaceae</taxon>
        <taxon>Brassiceae</taxon>
        <taxon>Brassica</taxon>
    </lineage>
</organism>
<dbReference type="SUPFAM" id="SSF48371">
    <property type="entry name" value="ARM repeat"/>
    <property type="match status" value="1"/>
</dbReference>
<dbReference type="EMBL" id="QGKV02000297">
    <property type="protein sequence ID" value="KAF3605780.1"/>
    <property type="molecule type" value="Genomic_DNA"/>
</dbReference>
<dbReference type="PANTHER" id="PTHR17695:SF11">
    <property type="entry name" value="SMALL SUBUNIT PROCESSOME COMPONENT 20 HOMOLOG"/>
    <property type="match status" value="1"/>
</dbReference>
<dbReference type="InterPro" id="IPR052575">
    <property type="entry name" value="SSU_processome_comp_20"/>
</dbReference>
<dbReference type="Proteomes" id="UP000266723">
    <property type="component" value="Unassembled WGS sequence"/>
</dbReference>
<evidence type="ECO:0000259" key="1">
    <source>
        <dbReference type="Pfam" id="PF07539"/>
    </source>
</evidence>
<dbReference type="InterPro" id="IPR016024">
    <property type="entry name" value="ARM-type_fold"/>
</dbReference>
<keyword evidence="3" id="KW-1185">Reference proteome</keyword>
<evidence type="ECO:0000313" key="3">
    <source>
        <dbReference type="Proteomes" id="UP000266723"/>
    </source>
</evidence>
<dbReference type="Pfam" id="PF07539">
    <property type="entry name" value="UTP20_N"/>
    <property type="match status" value="1"/>
</dbReference>
<gene>
    <name evidence="2" type="ORF">DY000_02046443</name>
</gene>
<dbReference type="Gene3D" id="1.25.10.10">
    <property type="entry name" value="Leucine-rich Repeat Variant"/>
    <property type="match status" value="1"/>
</dbReference>
<dbReference type="InterPro" id="IPR011989">
    <property type="entry name" value="ARM-like"/>
</dbReference>
<protein>
    <recommendedName>
        <fullName evidence="1">U3 small nucleolar RNA-associated protein 20 N-terminal domain-containing protein</fullName>
    </recommendedName>
</protein>
<reference evidence="2 3" key="1">
    <citation type="journal article" date="2020" name="BMC Genomics">
        <title>Intraspecific diversification of the crop wild relative Brassica cretica Lam. using demographic model selection.</title>
        <authorList>
            <person name="Kioukis A."/>
            <person name="Michalopoulou V.A."/>
            <person name="Briers L."/>
            <person name="Pirintsos S."/>
            <person name="Studholme D.J."/>
            <person name="Pavlidis P."/>
            <person name="Sarris P.F."/>
        </authorList>
    </citation>
    <scope>NUCLEOTIDE SEQUENCE [LARGE SCALE GENOMIC DNA]</scope>
    <source>
        <strain evidence="3">cv. PFS-1207/04</strain>
    </source>
</reference>
<feature type="domain" description="U3 small nucleolar RNA-associated protein 20 N-terminal" evidence="1">
    <location>
        <begin position="344"/>
        <end position="781"/>
    </location>
</feature>
<dbReference type="PANTHER" id="PTHR17695">
    <property type="entry name" value="SMALL SUBUNIT PROCESSOME COMPONENT 20 HOMOLOG"/>
    <property type="match status" value="1"/>
</dbReference>
<accession>A0ABQ7ES40</accession>
<proteinExistence type="predicted"/>
<sequence>MVTESSEEVIPLLLSLCKKQQTSHDKVDIVYGSSESIQEFVEDRIKKIQTKIENTGLAQLDEAELAAVWGAVNCCPYFKVDSSLLIRFKNTLRQHLAASDVSGSSAQELMWQSLLGSALSHVYKCCLPWPTIWILCIELQANNAEDAFDIFSENLRHPNKDVRLMTLRILCHFEPLSPDPCVEEHPPPMKKLKTEVVQKSPSEKNDVTTNVLQILKTVGESRPTLRSKKDLDAVRHLPDGRIHDAYLPLVFNGMIGLFNTNNGSTEIWESASKCLADLMMKHTSALWNGLMESFNAFISPFNVFAQSHASDVLPLLLEFMGYNSENPLSVGLYYSEACKGEEWKRLLKQWLALLKLMMNTRSSRFSQFVNDVLQYRFLDDNDAEIQMSVLEFLVLSNDYLLPHRHRLENLIKPKGLREELTTWNFSKDIEEAHRSHFVSLVVRILMPKVGSLKNSASRERTSIFNRKAVLGVISQLDVNELSLFFALLMKPLNIISDEATDLFWSSGKSSLDYFQKSKFSKYINVDALSTLSWKMKSGFLHVIQDIHKIFDIVFHVRPFLDFLMGCVVRLLAGTSLKQFKELRSLCLKIIARVLKKYEDCELGSEFWDLFFSAVNPLIKSFKQEGSSSEKPSSLFTCFLSMSKSPNLVTFLCREESLVPDIFSIPTVTTASEAIKSSALSFIKSLLSLEKDMEDDDHKNKGFLNPYIDALINNLHSLFCGNILRRKSFKYHGEREIKILKLLSKHIRDESHVMKYLNILLSFLDKRVKYSDVHREALLAILLI</sequence>